<comment type="caution">
    <text evidence="1">The sequence shown here is derived from an EMBL/GenBank/DDBJ whole genome shotgun (WGS) entry which is preliminary data.</text>
</comment>
<evidence type="ECO:0000313" key="2">
    <source>
        <dbReference type="Proteomes" id="UP000295560"/>
    </source>
</evidence>
<keyword evidence="2" id="KW-1185">Reference proteome</keyword>
<dbReference type="RefSeq" id="WP_132429934.1">
    <property type="nucleotide sequence ID" value="NZ_SMFZ01000002.1"/>
</dbReference>
<gene>
    <name evidence="1" type="ORF">EV378_5129</name>
</gene>
<protein>
    <submittedName>
        <fullName evidence="1">Uncharacterized protein</fullName>
    </submittedName>
</protein>
<name>A0A4R1HLG8_PSEEN</name>
<proteinExistence type="predicted"/>
<evidence type="ECO:0000313" key="1">
    <source>
        <dbReference type="EMBL" id="TCK21150.1"/>
    </source>
</evidence>
<dbReference type="EMBL" id="SMFZ01000002">
    <property type="protein sequence ID" value="TCK21150.1"/>
    <property type="molecule type" value="Genomic_DNA"/>
</dbReference>
<sequence>MVQFRQRPKNRVVQFRTEPAPNVVVGLGDGVPSDPARPVALCRDAQFRGPAAPAVAVAVARDGAAPLQRVDRGPS</sequence>
<dbReference type="Proteomes" id="UP000295560">
    <property type="component" value="Unassembled WGS sequence"/>
</dbReference>
<organism evidence="1 2">
    <name type="scientific">Pseudonocardia endophytica</name>
    <dbReference type="NCBI Taxonomy" id="401976"/>
    <lineage>
        <taxon>Bacteria</taxon>
        <taxon>Bacillati</taxon>
        <taxon>Actinomycetota</taxon>
        <taxon>Actinomycetes</taxon>
        <taxon>Pseudonocardiales</taxon>
        <taxon>Pseudonocardiaceae</taxon>
        <taxon>Pseudonocardia</taxon>
    </lineage>
</organism>
<accession>A0A4R1HLG8</accession>
<dbReference type="AlphaFoldDB" id="A0A4R1HLG8"/>
<reference evidence="1 2" key="1">
    <citation type="submission" date="2019-03" db="EMBL/GenBank/DDBJ databases">
        <title>Sequencing the genomes of 1000 actinobacteria strains.</title>
        <authorList>
            <person name="Klenk H.-P."/>
        </authorList>
    </citation>
    <scope>NUCLEOTIDE SEQUENCE [LARGE SCALE GENOMIC DNA]</scope>
    <source>
        <strain evidence="1 2">DSM 44969</strain>
    </source>
</reference>